<evidence type="ECO:0000313" key="2">
    <source>
        <dbReference type="Proteomes" id="UP000069914"/>
    </source>
</evidence>
<proteinExistence type="predicted"/>
<gene>
    <name evidence="1" type="ORF">ACZ76_07160</name>
</gene>
<name>A0ABM5UCG3_YERAE</name>
<dbReference type="Proteomes" id="UP000069914">
    <property type="component" value="Chromosome"/>
</dbReference>
<evidence type="ECO:0000313" key="1">
    <source>
        <dbReference type="EMBL" id="AKP33335.1"/>
    </source>
</evidence>
<dbReference type="EMBL" id="CP011975">
    <property type="protein sequence ID" value="AKP33335.1"/>
    <property type="molecule type" value="Genomic_DNA"/>
</dbReference>
<organism evidence="1 2">
    <name type="scientific">Yersinia aleksiciae</name>
    <dbReference type="NCBI Taxonomy" id="263819"/>
    <lineage>
        <taxon>Bacteria</taxon>
        <taxon>Pseudomonadati</taxon>
        <taxon>Pseudomonadota</taxon>
        <taxon>Gammaproteobacteria</taxon>
        <taxon>Enterobacterales</taxon>
        <taxon>Yersiniaceae</taxon>
        <taxon>Yersinia</taxon>
    </lineage>
</organism>
<accession>A0ABM5UCG3</accession>
<reference evidence="1 2" key="1">
    <citation type="journal article" date="2015" name="Genome Announc.">
        <title>De Novo Genome Sequence of Yersinia aleksiciae Y159T.</title>
        <authorList>
            <person name="Sprague L.D."/>
            <person name="Neubauer H."/>
        </authorList>
    </citation>
    <scope>NUCLEOTIDE SEQUENCE [LARGE SCALE GENOMIC DNA]</scope>
    <source>
        <strain evidence="1 2">159</strain>
    </source>
</reference>
<evidence type="ECO:0008006" key="3">
    <source>
        <dbReference type="Google" id="ProtNLM"/>
    </source>
</evidence>
<protein>
    <recommendedName>
        <fullName evidence="3">Transposase</fullName>
    </recommendedName>
</protein>
<sequence length="67" mass="7730">MLSLDSTQYYLTIELARQQGQRVAFDSRSLFYETGKKPVAESRKKQRNGDIAVVAILGTRRPQSLWR</sequence>
<keyword evidence="2" id="KW-1185">Reference proteome</keyword>